<dbReference type="EMBL" id="JALJOR010000011">
    <property type="protein sequence ID" value="KAK9808591.1"/>
    <property type="molecule type" value="Genomic_DNA"/>
</dbReference>
<reference evidence="11 12" key="1">
    <citation type="journal article" date="2024" name="Nat. Commun.">
        <title>Phylogenomics reveals the evolutionary origins of lichenization in chlorophyte algae.</title>
        <authorList>
            <person name="Puginier C."/>
            <person name="Libourel C."/>
            <person name="Otte J."/>
            <person name="Skaloud P."/>
            <person name="Haon M."/>
            <person name="Grisel S."/>
            <person name="Petersen M."/>
            <person name="Berrin J.G."/>
            <person name="Delaux P.M."/>
            <person name="Dal Grande F."/>
            <person name="Keller J."/>
        </authorList>
    </citation>
    <scope>NUCLEOTIDE SEQUENCE [LARGE SCALE GENOMIC DNA]</scope>
    <source>
        <strain evidence="11 12">SAG 2043</strain>
    </source>
</reference>
<dbReference type="InterPro" id="IPR017873">
    <property type="entry name" value="Cys-rich_GLG1_repeat_euk"/>
</dbReference>
<feature type="compositionally biased region" description="Polar residues" evidence="8">
    <location>
        <begin position="805"/>
        <end position="814"/>
    </location>
</feature>
<organism evidence="11 12">
    <name type="scientific">[Myrmecia] bisecta</name>
    <dbReference type="NCBI Taxonomy" id="41462"/>
    <lineage>
        <taxon>Eukaryota</taxon>
        <taxon>Viridiplantae</taxon>
        <taxon>Chlorophyta</taxon>
        <taxon>core chlorophytes</taxon>
        <taxon>Trebouxiophyceae</taxon>
        <taxon>Trebouxiales</taxon>
        <taxon>Trebouxiaceae</taxon>
        <taxon>Myrmecia</taxon>
    </lineage>
</organism>
<evidence type="ECO:0000256" key="9">
    <source>
        <dbReference type="SAM" id="Phobius"/>
    </source>
</evidence>
<evidence type="ECO:0000256" key="2">
    <source>
        <dbReference type="ARBA" id="ARBA00022692"/>
    </source>
</evidence>
<evidence type="ECO:0000256" key="6">
    <source>
        <dbReference type="ARBA" id="ARBA00023136"/>
    </source>
</evidence>
<dbReference type="InterPro" id="IPR001893">
    <property type="entry name" value="Cys-rich_GLG1_repeat"/>
</dbReference>
<evidence type="ECO:0000256" key="7">
    <source>
        <dbReference type="ARBA" id="ARBA00023180"/>
    </source>
</evidence>
<dbReference type="Proteomes" id="UP001489004">
    <property type="component" value="Unassembled WGS sequence"/>
</dbReference>
<feature type="signal peptide" evidence="10">
    <location>
        <begin position="1"/>
        <end position="27"/>
    </location>
</feature>
<comment type="subcellular location">
    <subcellularLocation>
        <location evidence="1">Membrane</location>
        <topology evidence="1">Single-pass type I membrane protein</topology>
    </subcellularLocation>
</comment>
<dbReference type="Pfam" id="PF00839">
    <property type="entry name" value="Cys_rich_FGFR"/>
    <property type="match status" value="10"/>
</dbReference>
<dbReference type="PROSITE" id="PS51289">
    <property type="entry name" value="GLG1_C_RICH"/>
    <property type="match status" value="5"/>
</dbReference>
<evidence type="ECO:0000256" key="4">
    <source>
        <dbReference type="ARBA" id="ARBA00022737"/>
    </source>
</evidence>
<evidence type="ECO:0000313" key="12">
    <source>
        <dbReference type="Proteomes" id="UP001489004"/>
    </source>
</evidence>
<feature type="chain" id="PRO_5043609694" description="Golgi apparatus protein 1" evidence="10">
    <location>
        <begin position="28"/>
        <end position="950"/>
    </location>
</feature>
<evidence type="ECO:0000256" key="3">
    <source>
        <dbReference type="ARBA" id="ARBA00022729"/>
    </source>
</evidence>
<keyword evidence="5 9" id="KW-1133">Transmembrane helix</keyword>
<feature type="region of interest" description="Disordered" evidence="8">
    <location>
        <begin position="800"/>
        <end position="826"/>
    </location>
</feature>
<comment type="caution">
    <text evidence="11">The sequence shown here is derived from an EMBL/GenBank/DDBJ whole genome shotgun (WGS) entry which is preliminary data.</text>
</comment>
<sequence>MRRTGKAAAVLLVALCLCAAALQPVYAQAKAAEPAAKDAKTGVALEDAVEAASEAQEYQEAADKVVAQVVKQEPAAELAAGDGDLDTTGPCASEIEQFCFEVKPGEGRLGRCISDQVKEEGKDGYDGAKTSDKCKAEVDKFKQDRASNINKDLPLANACVKDAEKLCKSLDKDTSVLACLRAAKDELSSECSSEVFERQADAADDFRTDKELYNACKVDAEAQCKGIEEHDGQIQECLKKKRAVLSWDCQEQLFRQEVENADDLRLSVRLFKKCLEDKRKFCAEVAPGNARAKECLEEHREEPGFSEGCKAEVESMMEARAADFRLDPKLRELCADDIQEVCGYERDSLDSIAGYDARVIQCLQDYRDEIESEACKGRVHKIMELASSDIRFDVPLADACYEDRQNFCGNVPPGSARVIRCLQDRREELSYECKATLFDQEVRMAENIDFQFPMKKACGQDIKRFCANVPSGHAKVIRCLQDALDQAEFSEECKTEVQKHVQHASKDYRLNFRLSNACHDTIAEKCGDVCTSASVEQPCGGTVLRCLTDKLEEITNEDCKKEVFYFEKMEVRDFRNDVILAEACRVDYESFCSKVEPGEGRVHACLRENRAKLSEACRKEEIKLQIIESSNTELQPTLNKACKEERLQHCAGVRPGKARVFNCLLKSANLVDFSVQCKEQLMKQQERRVKDWRLDFDLRTGCKADVAEKCVAATADEDKENGAMLQCLINNVDSLSEVCARETGRSVKNALQFYQPKLPVTNVCDDDVSNLCLEHQSLDPSNIGKVRQCLDSLAATVAEDGPDSEVSQGASTDAGTEGTKEESKSRRMRMLLAETAGDTTITKSKLSPACATLVQLAEPGDAYAAYQRSLSATAVATQLKKIESSFGFKEGTLTNQEAGITLTGWSALFGMFALVVVVIGAAVIGYRKYMGYETYSGYTMVLKRPGQAGH</sequence>
<evidence type="ECO:0000256" key="5">
    <source>
        <dbReference type="ARBA" id="ARBA00022989"/>
    </source>
</evidence>
<protein>
    <recommendedName>
        <fullName evidence="13">Golgi apparatus protein 1</fullName>
    </recommendedName>
</protein>
<gene>
    <name evidence="11" type="ORF">WJX72_000178</name>
</gene>
<dbReference type="PANTHER" id="PTHR11884:SF1">
    <property type="entry name" value="GOLGI APPARATUS PROTEIN 1"/>
    <property type="match status" value="1"/>
</dbReference>
<dbReference type="InterPro" id="IPR039728">
    <property type="entry name" value="GLG1"/>
</dbReference>
<name>A0AAW1PJB1_9CHLO</name>
<proteinExistence type="predicted"/>
<evidence type="ECO:0008006" key="13">
    <source>
        <dbReference type="Google" id="ProtNLM"/>
    </source>
</evidence>
<evidence type="ECO:0000256" key="8">
    <source>
        <dbReference type="SAM" id="MobiDB-lite"/>
    </source>
</evidence>
<keyword evidence="4" id="KW-0677">Repeat</keyword>
<keyword evidence="3 10" id="KW-0732">Signal</keyword>
<evidence type="ECO:0000313" key="11">
    <source>
        <dbReference type="EMBL" id="KAK9808591.1"/>
    </source>
</evidence>
<dbReference type="PANTHER" id="PTHR11884">
    <property type="entry name" value="SELECTIN LIGAND RELATED"/>
    <property type="match status" value="1"/>
</dbReference>
<keyword evidence="12" id="KW-1185">Reference proteome</keyword>
<accession>A0AAW1PJB1</accession>
<keyword evidence="2 9" id="KW-0812">Transmembrane</keyword>
<keyword evidence="6 9" id="KW-0472">Membrane</keyword>
<feature type="transmembrane region" description="Helical" evidence="9">
    <location>
        <begin position="905"/>
        <end position="926"/>
    </location>
</feature>
<dbReference type="AlphaFoldDB" id="A0AAW1PJB1"/>
<evidence type="ECO:0000256" key="10">
    <source>
        <dbReference type="SAM" id="SignalP"/>
    </source>
</evidence>
<dbReference type="GO" id="GO:0000139">
    <property type="term" value="C:Golgi membrane"/>
    <property type="evidence" value="ECO:0007669"/>
    <property type="project" value="InterPro"/>
</dbReference>
<keyword evidence="7" id="KW-0325">Glycoprotein</keyword>
<evidence type="ECO:0000256" key="1">
    <source>
        <dbReference type="ARBA" id="ARBA00004479"/>
    </source>
</evidence>